<keyword evidence="1" id="KW-0472">Membrane</keyword>
<gene>
    <name evidence="3" type="ORF">EDD72_102126</name>
</gene>
<evidence type="ECO:0000259" key="2">
    <source>
        <dbReference type="Pfam" id="PF12164"/>
    </source>
</evidence>
<protein>
    <submittedName>
        <fullName evidence="3">Stage V sporulation protein AA</fullName>
    </submittedName>
</protein>
<dbReference type="AlphaFoldDB" id="A0A4R3KJY0"/>
<organism evidence="3 4">
    <name type="scientific">Tepidibacillus fermentans</name>
    <dbReference type="NCBI Taxonomy" id="1281767"/>
    <lineage>
        <taxon>Bacteria</taxon>
        <taxon>Bacillati</taxon>
        <taxon>Bacillota</taxon>
        <taxon>Bacilli</taxon>
        <taxon>Bacillales</taxon>
        <taxon>Bacillaceae</taxon>
        <taxon>Tepidibacillus</taxon>
    </lineage>
</organism>
<keyword evidence="4" id="KW-1185">Reference proteome</keyword>
<dbReference type="InterPro" id="IPR038548">
    <property type="entry name" value="SporV_AA_N_sf"/>
</dbReference>
<comment type="caution">
    <text evidence="3">The sequence shown here is derived from an EMBL/GenBank/DDBJ whole genome shotgun (WGS) entry which is preliminary data.</text>
</comment>
<proteinExistence type="predicted"/>
<feature type="transmembrane region" description="Helical" evidence="1">
    <location>
        <begin position="147"/>
        <end position="165"/>
    </location>
</feature>
<evidence type="ECO:0000256" key="1">
    <source>
        <dbReference type="SAM" id="Phobius"/>
    </source>
</evidence>
<dbReference type="EMBL" id="SMAB01000002">
    <property type="protein sequence ID" value="TCS84085.1"/>
    <property type="molecule type" value="Genomic_DNA"/>
</dbReference>
<name>A0A4R3KJY0_9BACI</name>
<keyword evidence="1" id="KW-0812">Transmembrane</keyword>
<dbReference type="Pfam" id="PF12164">
    <property type="entry name" value="SporV_AA"/>
    <property type="match status" value="1"/>
</dbReference>
<dbReference type="InterPro" id="IPR021997">
    <property type="entry name" value="SporV_AA"/>
</dbReference>
<keyword evidence="1" id="KW-1133">Transmembrane helix</keyword>
<evidence type="ECO:0000313" key="4">
    <source>
        <dbReference type="Proteomes" id="UP000295788"/>
    </source>
</evidence>
<dbReference type="Proteomes" id="UP000295788">
    <property type="component" value="Unassembled WGS sequence"/>
</dbReference>
<dbReference type="Gene3D" id="2.60.480.10">
    <property type="entry name" value="eubacterium ventriosum atcc domain"/>
    <property type="match status" value="1"/>
</dbReference>
<feature type="transmembrane region" description="Helical" evidence="1">
    <location>
        <begin position="96"/>
        <end position="117"/>
    </location>
</feature>
<accession>A0A4R3KJY0</accession>
<feature type="domain" description="Stage V sporulation protein AA" evidence="2">
    <location>
        <begin position="3"/>
        <end position="86"/>
    </location>
</feature>
<reference evidence="3 4" key="1">
    <citation type="submission" date="2019-03" db="EMBL/GenBank/DDBJ databases">
        <title>Genomic Encyclopedia of Type Strains, Phase IV (KMG-IV): sequencing the most valuable type-strain genomes for metagenomic binning, comparative biology and taxonomic classification.</title>
        <authorList>
            <person name="Goeker M."/>
        </authorList>
    </citation>
    <scope>NUCLEOTIDE SEQUENCE [LARGE SCALE GENOMIC DNA]</scope>
    <source>
        <strain evidence="3 4">DSM 23802</strain>
    </source>
</reference>
<sequence>MSTIYLRFRNRHYAKPDDLILLKDIAQIVAPKELENKIKELPIHQITPEDQHLVVIDMMKVVKIIKQNFEVDVRNIGQPEIIVEILTKLMLKKPNLIAVLFVWILLFVGSGVAIMNFHHDVSMQEVHKRLYYLITGIEKERPLLLQIPYSFGIGLGMILFFNHVFKKKINEEPSPLEVEMFLYQQNLDQYVFLNENTENRKRI</sequence>
<evidence type="ECO:0000313" key="3">
    <source>
        <dbReference type="EMBL" id="TCS84085.1"/>
    </source>
</evidence>